<proteinExistence type="predicted"/>
<dbReference type="EMBL" id="JAEKJY010000004">
    <property type="protein sequence ID" value="MBN8236386.1"/>
    <property type="molecule type" value="Genomic_DNA"/>
</dbReference>
<name>A0ABS3DYJ3_9BACI</name>
<feature type="region of interest" description="Disordered" evidence="1">
    <location>
        <begin position="1"/>
        <end position="40"/>
    </location>
</feature>
<dbReference type="RefSeq" id="WP_206934799.1">
    <property type="nucleotide sequence ID" value="NZ_JAEKJY010000004.1"/>
</dbReference>
<evidence type="ECO:0000256" key="1">
    <source>
        <dbReference type="SAM" id="MobiDB-lite"/>
    </source>
</evidence>
<evidence type="ECO:0000313" key="3">
    <source>
        <dbReference type="Proteomes" id="UP000663970"/>
    </source>
</evidence>
<accession>A0ABS3DYJ3</accession>
<keyword evidence="3" id="KW-1185">Reference proteome</keyword>
<comment type="caution">
    <text evidence="2">The sequence shown here is derived from an EMBL/GenBank/DDBJ whole genome shotgun (WGS) entry which is preliminary data.</text>
</comment>
<reference evidence="2 3" key="1">
    <citation type="submission" date="2020-12" db="EMBL/GenBank/DDBJ databases">
        <title>Oil enriched cultivation method for isolating marine PHA-producing bacteria.</title>
        <authorList>
            <person name="Zheng W."/>
            <person name="Yu S."/>
            <person name="Huang Y."/>
        </authorList>
    </citation>
    <scope>NUCLEOTIDE SEQUENCE [LARGE SCALE GENOMIC DNA]</scope>
    <source>
        <strain evidence="2 3">SY-2-6</strain>
    </source>
</reference>
<sequence>MLLISGCLSESSETENETVHPDAVPSNKKQENSDTSSSPEASNLLKYQEYQDAIAAVHEAYLYALRPMEDFFILDADYGDSPVDNKEWMDMMDKSLENFRKGNDLLYSIKTVPVEVEDIHAHFLSMAESLEIYMDLYPRVMDQAKTEEYRQSRESINESLSYIKAKDALNDVMFNYNEADNLMREFGEENGLENFYIFNDEEKGHMNSQFNGE</sequence>
<gene>
    <name evidence="2" type="ORF">JF544_14050</name>
</gene>
<dbReference type="Proteomes" id="UP000663970">
    <property type="component" value="Unassembled WGS sequence"/>
</dbReference>
<evidence type="ECO:0000313" key="2">
    <source>
        <dbReference type="EMBL" id="MBN8236386.1"/>
    </source>
</evidence>
<evidence type="ECO:0008006" key="4">
    <source>
        <dbReference type="Google" id="ProtNLM"/>
    </source>
</evidence>
<organism evidence="2 3">
    <name type="scientific">Halobacillus kuroshimensis</name>
    <dbReference type="NCBI Taxonomy" id="302481"/>
    <lineage>
        <taxon>Bacteria</taxon>
        <taxon>Bacillati</taxon>
        <taxon>Bacillota</taxon>
        <taxon>Bacilli</taxon>
        <taxon>Bacillales</taxon>
        <taxon>Bacillaceae</taxon>
        <taxon>Halobacillus</taxon>
    </lineage>
</organism>
<protein>
    <recommendedName>
        <fullName evidence="4">Lipoprotein</fullName>
    </recommendedName>
</protein>